<comment type="caution">
    <text evidence="1">The sequence shown here is derived from an EMBL/GenBank/DDBJ whole genome shotgun (WGS) entry which is preliminary data.</text>
</comment>
<evidence type="ECO:0000313" key="1">
    <source>
        <dbReference type="EMBL" id="CAG8686436.1"/>
    </source>
</evidence>
<proteinExistence type="predicted"/>
<dbReference type="Proteomes" id="UP000789366">
    <property type="component" value="Unassembled WGS sequence"/>
</dbReference>
<reference evidence="1" key="1">
    <citation type="submission" date="2021-06" db="EMBL/GenBank/DDBJ databases">
        <authorList>
            <person name="Kallberg Y."/>
            <person name="Tangrot J."/>
            <person name="Rosling A."/>
        </authorList>
    </citation>
    <scope>NUCLEOTIDE SEQUENCE</scope>
    <source>
        <strain evidence="1">28 12/20/2015</strain>
    </source>
</reference>
<dbReference type="EMBL" id="CAJVPW010019501">
    <property type="protein sequence ID" value="CAG8686436.1"/>
    <property type="molecule type" value="Genomic_DNA"/>
</dbReference>
<evidence type="ECO:0000313" key="2">
    <source>
        <dbReference type="Proteomes" id="UP000789366"/>
    </source>
</evidence>
<feature type="non-terminal residue" evidence="1">
    <location>
        <position position="234"/>
    </location>
</feature>
<accession>A0ACA9P2J9</accession>
<sequence>MLILYPTNKWNKVSPIAASWSLVSGILFLWRVSVARQVPMSIAYNMPFSLPLGIGSNIIRLTLEDGTKGFKQRWKTLFQVMFGKSPEYTHSIMPEYMHSTMPEHTHPTAKISNSIRKYHRAEELLRFLALFVDLLAMTVGLIRVWGWWLPFDAIGDVMCMANFTCGIIITDWSSATYSNCVLFEPAVGWFLIIVYTAVCVVLLVGLIAMRGYFIWAIGIVGSAILVVLSGLQSV</sequence>
<gene>
    <name evidence="1" type="ORF">SPELUC_LOCUS10458</name>
</gene>
<keyword evidence="2" id="KW-1185">Reference proteome</keyword>
<protein>
    <submittedName>
        <fullName evidence="1">9840_t:CDS:1</fullName>
    </submittedName>
</protein>
<organism evidence="1 2">
    <name type="scientific">Cetraspora pellucida</name>
    <dbReference type="NCBI Taxonomy" id="1433469"/>
    <lineage>
        <taxon>Eukaryota</taxon>
        <taxon>Fungi</taxon>
        <taxon>Fungi incertae sedis</taxon>
        <taxon>Mucoromycota</taxon>
        <taxon>Glomeromycotina</taxon>
        <taxon>Glomeromycetes</taxon>
        <taxon>Diversisporales</taxon>
        <taxon>Gigasporaceae</taxon>
        <taxon>Cetraspora</taxon>
    </lineage>
</organism>
<name>A0ACA9P2J9_9GLOM</name>